<protein>
    <recommendedName>
        <fullName evidence="3">PKD domain-containing protein</fullName>
    </recommendedName>
</protein>
<dbReference type="RefSeq" id="WP_310027008.1">
    <property type="nucleotide sequence ID" value="NZ_JAVDVI010000010.1"/>
</dbReference>
<proteinExistence type="predicted"/>
<dbReference type="Proteomes" id="UP001255185">
    <property type="component" value="Unassembled WGS sequence"/>
</dbReference>
<name>A0ABU1TRE7_9FLAO</name>
<accession>A0ABU1TRE7</accession>
<evidence type="ECO:0008006" key="3">
    <source>
        <dbReference type="Google" id="ProtNLM"/>
    </source>
</evidence>
<evidence type="ECO:0000313" key="2">
    <source>
        <dbReference type="Proteomes" id="UP001255185"/>
    </source>
</evidence>
<comment type="caution">
    <text evidence="1">The sequence shown here is derived from an EMBL/GenBank/DDBJ whole genome shotgun (WGS) entry which is preliminary data.</text>
</comment>
<dbReference type="EMBL" id="JAVDVI010000010">
    <property type="protein sequence ID" value="MDR6968434.1"/>
    <property type="molecule type" value="Genomic_DNA"/>
</dbReference>
<gene>
    <name evidence="1" type="ORF">J2X31_002457</name>
</gene>
<dbReference type="PROSITE" id="PS51257">
    <property type="entry name" value="PROKAR_LIPOPROTEIN"/>
    <property type="match status" value="1"/>
</dbReference>
<dbReference type="InterPro" id="IPR013783">
    <property type="entry name" value="Ig-like_fold"/>
</dbReference>
<keyword evidence="2" id="KW-1185">Reference proteome</keyword>
<organism evidence="1 2">
    <name type="scientific">Flavobacterium arsenatis</name>
    <dbReference type="NCBI Taxonomy" id="1484332"/>
    <lineage>
        <taxon>Bacteria</taxon>
        <taxon>Pseudomonadati</taxon>
        <taxon>Bacteroidota</taxon>
        <taxon>Flavobacteriia</taxon>
        <taxon>Flavobacteriales</taxon>
        <taxon>Flavobacteriaceae</taxon>
        <taxon>Flavobacterium</taxon>
    </lineage>
</organism>
<dbReference type="Gene3D" id="2.60.40.10">
    <property type="entry name" value="Immunoglobulins"/>
    <property type="match status" value="1"/>
</dbReference>
<sequence>MRKFYSFLIVFTAVFIFSCEKPEPECFLTSPQLYVNGVLYTGQPITVEVLENENITIGTTQSPGFEYQWTGPNGFESNLANPIIINASNGDSGIYNLRTTRGICTTETSLDLVVNATVIPCTPQNNKLTFTASVTPMSFYGFYNHAPSDYYTMVINSSQGDLTLRFSDQNPPESGVYPINSQSPTSPGLEQVSVAVNYNGYYGEARTGEVYLTKLSNEEYKILFCDFKFFNGYPIELIGSALINQNEL</sequence>
<evidence type="ECO:0000313" key="1">
    <source>
        <dbReference type="EMBL" id="MDR6968434.1"/>
    </source>
</evidence>
<reference evidence="1 2" key="1">
    <citation type="submission" date="2023-07" db="EMBL/GenBank/DDBJ databases">
        <title>Sorghum-associated microbial communities from plants grown in Nebraska, USA.</title>
        <authorList>
            <person name="Schachtman D."/>
        </authorList>
    </citation>
    <scope>NUCLEOTIDE SEQUENCE [LARGE SCALE GENOMIC DNA]</scope>
    <source>
        <strain evidence="1 2">3773</strain>
    </source>
</reference>